<keyword evidence="2" id="KW-1133">Transmembrane helix</keyword>
<evidence type="ECO:0000313" key="4">
    <source>
        <dbReference type="EMBL" id="EMD39208.1"/>
    </source>
</evidence>
<sequence length="394" mass="43430">MSQVDAGISSQIIAYLQANWLEGNFNVAGSTLVFYYHATSLSSEIEYIWGRKLSSVTMLFYLNRWTTFAWAVLHMSNFVPLVTLPRYVEIIPWTAFWAFNWIVEILLDIIWAALSAVRIYAISYGNWWLGGIVFLLSVVAAGANLYAAFIATTHAIVTLPVLGTQCFNDTNIPPTVNAATENVFSYEIAVSISSSTCGIVSDVLVLLVTWFRTIRIRREAKKANIKSPLASALLRDGTLYFFILTFINILDAIQNFAQITALASLGWIGVPIFSIIFSSFLLNLTASASLKDPTLGGTTSTPTLRFASFVDNMGEDLTSSLGVFEPEIDAIVSVPSANVDVAPDVVRPLRGLDRTSSDDSTDHPVWFEPKDRDDEEGPLNLDEHDSMSGTEDVH</sequence>
<proteinExistence type="predicted"/>
<feature type="transmembrane region" description="Helical" evidence="2">
    <location>
        <begin position="61"/>
        <end position="84"/>
    </location>
</feature>
<feature type="compositionally biased region" description="Basic and acidic residues" evidence="1">
    <location>
        <begin position="381"/>
        <end position="394"/>
    </location>
</feature>
<reference evidence="4 5" key="1">
    <citation type="journal article" date="2012" name="Proc. Natl. Acad. Sci. U.S.A.">
        <title>Comparative genomics of Ceriporiopsis subvermispora and Phanerochaete chrysosporium provide insight into selective ligninolysis.</title>
        <authorList>
            <person name="Fernandez-Fueyo E."/>
            <person name="Ruiz-Duenas F.J."/>
            <person name="Ferreira P."/>
            <person name="Floudas D."/>
            <person name="Hibbett D.S."/>
            <person name="Canessa P."/>
            <person name="Larrondo L.F."/>
            <person name="James T.Y."/>
            <person name="Seelenfreund D."/>
            <person name="Lobos S."/>
            <person name="Polanco R."/>
            <person name="Tello M."/>
            <person name="Honda Y."/>
            <person name="Watanabe T."/>
            <person name="Watanabe T."/>
            <person name="Ryu J.S."/>
            <person name="Kubicek C.P."/>
            <person name="Schmoll M."/>
            <person name="Gaskell J."/>
            <person name="Hammel K.E."/>
            <person name="St John F.J."/>
            <person name="Vanden Wymelenberg A."/>
            <person name="Sabat G."/>
            <person name="Splinter BonDurant S."/>
            <person name="Syed K."/>
            <person name="Yadav J.S."/>
            <person name="Doddapaneni H."/>
            <person name="Subramanian V."/>
            <person name="Lavin J.L."/>
            <person name="Oguiza J.A."/>
            <person name="Perez G."/>
            <person name="Pisabarro A.G."/>
            <person name="Ramirez L."/>
            <person name="Santoyo F."/>
            <person name="Master E."/>
            <person name="Coutinho P.M."/>
            <person name="Henrissat B."/>
            <person name="Lombard V."/>
            <person name="Magnuson J.K."/>
            <person name="Kuees U."/>
            <person name="Hori C."/>
            <person name="Igarashi K."/>
            <person name="Samejima M."/>
            <person name="Held B.W."/>
            <person name="Barry K.W."/>
            <person name="LaButti K.M."/>
            <person name="Lapidus A."/>
            <person name="Lindquist E.A."/>
            <person name="Lucas S.M."/>
            <person name="Riley R."/>
            <person name="Salamov A.A."/>
            <person name="Hoffmeister D."/>
            <person name="Schwenk D."/>
            <person name="Hadar Y."/>
            <person name="Yarden O."/>
            <person name="de Vries R.P."/>
            <person name="Wiebenga A."/>
            <person name="Stenlid J."/>
            <person name="Eastwood D."/>
            <person name="Grigoriev I.V."/>
            <person name="Berka R.M."/>
            <person name="Blanchette R.A."/>
            <person name="Kersten P."/>
            <person name="Martinez A.T."/>
            <person name="Vicuna R."/>
            <person name="Cullen D."/>
        </authorList>
    </citation>
    <scope>NUCLEOTIDE SEQUENCE [LARGE SCALE GENOMIC DNA]</scope>
    <source>
        <strain evidence="4 5">B</strain>
    </source>
</reference>
<feature type="transmembrane region" description="Helical" evidence="2">
    <location>
        <begin position="90"/>
        <end position="114"/>
    </location>
</feature>
<feature type="transmembrane region" description="Helical" evidence="2">
    <location>
        <begin position="188"/>
        <end position="211"/>
    </location>
</feature>
<feature type="compositionally biased region" description="Basic and acidic residues" evidence="1">
    <location>
        <begin position="350"/>
        <end position="362"/>
    </location>
</feature>
<organism evidence="4 5">
    <name type="scientific">Ceriporiopsis subvermispora (strain B)</name>
    <name type="common">White-rot fungus</name>
    <name type="synonym">Gelatoporia subvermispora</name>
    <dbReference type="NCBI Taxonomy" id="914234"/>
    <lineage>
        <taxon>Eukaryota</taxon>
        <taxon>Fungi</taxon>
        <taxon>Dikarya</taxon>
        <taxon>Basidiomycota</taxon>
        <taxon>Agaricomycotina</taxon>
        <taxon>Agaricomycetes</taxon>
        <taxon>Polyporales</taxon>
        <taxon>Gelatoporiaceae</taxon>
        <taxon>Gelatoporia</taxon>
    </lineage>
</organism>
<evidence type="ECO:0000256" key="2">
    <source>
        <dbReference type="SAM" id="Phobius"/>
    </source>
</evidence>
<dbReference type="Pfam" id="PF20151">
    <property type="entry name" value="DUF6533"/>
    <property type="match status" value="1"/>
</dbReference>
<dbReference type="EMBL" id="KB445794">
    <property type="protein sequence ID" value="EMD39208.1"/>
    <property type="molecule type" value="Genomic_DNA"/>
</dbReference>
<dbReference type="Proteomes" id="UP000016930">
    <property type="component" value="Unassembled WGS sequence"/>
</dbReference>
<evidence type="ECO:0000256" key="1">
    <source>
        <dbReference type="SAM" id="MobiDB-lite"/>
    </source>
</evidence>
<name>M2QQ51_CERS8</name>
<feature type="region of interest" description="Disordered" evidence="1">
    <location>
        <begin position="350"/>
        <end position="394"/>
    </location>
</feature>
<gene>
    <name evidence="4" type="ORF">CERSUDRAFT_93255</name>
</gene>
<keyword evidence="2" id="KW-0812">Transmembrane</keyword>
<dbReference type="STRING" id="914234.M2QQ51"/>
<protein>
    <recommendedName>
        <fullName evidence="3">DUF6533 domain-containing protein</fullName>
    </recommendedName>
</protein>
<dbReference type="InterPro" id="IPR045340">
    <property type="entry name" value="DUF6533"/>
</dbReference>
<feature type="domain" description="DUF6533" evidence="3">
    <location>
        <begin position="25"/>
        <end position="68"/>
    </location>
</feature>
<evidence type="ECO:0000259" key="3">
    <source>
        <dbReference type="Pfam" id="PF20151"/>
    </source>
</evidence>
<dbReference type="AlphaFoldDB" id="M2QQ51"/>
<dbReference type="HOGENOM" id="CLU_053360_1_0_1"/>
<dbReference type="OrthoDB" id="2804045at2759"/>
<feature type="transmembrane region" description="Helical" evidence="2">
    <location>
        <begin position="256"/>
        <end position="282"/>
    </location>
</feature>
<evidence type="ECO:0000313" key="5">
    <source>
        <dbReference type="Proteomes" id="UP000016930"/>
    </source>
</evidence>
<accession>M2QQ51</accession>
<keyword evidence="5" id="KW-1185">Reference proteome</keyword>
<feature type="transmembrane region" description="Helical" evidence="2">
    <location>
        <begin position="232"/>
        <end position="250"/>
    </location>
</feature>
<keyword evidence="2" id="KW-0472">Membrane</keyword>
<feature type="transmembrane region" description="Helical" evidence="2">
    <location>
        <begin position="126"/>
        <end position="151"/>
    </location>
</feature>